<accession>A0ABQ4EET6</accession>
<evidence type="ECO:0008006" key="3">
    <source>
        <dbReference type="Google" id="ProtNLM"/>
    </source>
</evidence>
<organism evidence="1 2">
    <name type="scientific">Plantactinospora endophytica</name>
    <dbReference type="NCBI Taxonomy" id="673535"/>
    <lineage>
        <taxon>Bacteria</taxon>
        <taxon>Bacillati</taxon>
        <taxon>Actinomycetota</taxon>
        <taxon>Actinomycetes</taxon>
        <taxon>Micromonosporales</taxon>
        <taxon>Micromonosporaceae</taxon>
        <taxon>Plantactinospora</taxon>
    </lineage>
</organism>
<dbReference type="Proteomes" id="UP000646749">
    <property type="component" value="Unassembled WGS sequence"/>
</dbReference>
<protein>
    <recommendedName>
        <fullName evidence="3">PD-(D/E)XK endonuclease-like domain-containing protein</fullName>
    </recommendedName>
</protein>
<evidence type="ECO:0000313" key="1">
    <source>
        <dbReference type="EMBL" id="GIG93233.1"/>
    </source>
</evidence>
<dbReference type="RefSeq" id="WP_203871524.1">
    <property type="nucleotide sequence ID" value="NZ_BONW01000055.1"/>
</dbReference>
<keyword evidence="2" id="KW-1185">Reference proteome</keyword>
<sequence length="276" mass="29868">MSALTYEVKDPKSPVAVWLRTTFPNHKEIQAGYRMAAGTARILPSLAVAAGTQGAAIDWWLRMLVDSAVPIDLPLTGLRLRRVPCVRAGLELLHDLGGLDGDGGVRRVDPTRFAGRPDEWWARVCYALALLVELYRAPSVDGSRLTRLAPDARCADLLALANDDEVADLIAMRDLAREHLLPALSPGPVTTGLTFEGSTDLAADADLIARGVLVDFKASQGRPRADGTRAAGLARTKLDQLLGYALMDYSDVFGLHTVAIYAIRFGHYAAWPITEV</sequence>
<dbReference type="EMBL" id="BONW01000055">
    <property type="protein sequence ID" value="GIG93233.1"/>
    <property type="molecule type" value="Genomic_DNA"/>
</dbReference>
<proteinExistence type="predicted"/>
<name>A0ABQ4EET6_9ACTN</name>
<gene>
    <name evidence="1" type="ORF">Pen02_81690</name>
</gene>
<reference evidence="1 2" key="1">
    <citation type="submission" date="2021-01" db="EMBL/GenBank/DDBJ databases">
        <title>Whole genome shotgun sequence of Plantactinospora endophytica NBRC 110450.</title>
        <authorList>
            <person name="Komaki H."/>
            <person name="Tamura T."/>
        </authorList>
    </citation>
    <scope>NUCLEOTIDE SEQUENCE [LARGE SCALE GENOMIC DNA]</scope>
    <source>
        <strain evidence="1 2">NBRC 110450</strain>
    </source>
</reference>
<evidence type="ECO:0000313" key="2">
    <source>
        <dbReference type="Proteomes" id="UP000646749"/>
    </source>
</evidence>
<comment type="caution">
    <text evidence="1">The sequence shown here is derived from an EMBL/GenBank/DDBJ whole genome shotgun (WGS) entry which is preliminary data.</text>
</comment>